<dbReference type="EnsemblMetazoa" id="PPA16996.1">
    <property type="protein sequence ID" value="PPA16996.1"/>
    <property type="gene ID" value="WBGene00106550"/>
</dbReference>
<reference evidence="1" key="2">
    <citation type="submission" date="2022-06" db="UniProtKB">
        <authorList>
            <consortium name="EnsemblMetazoa"/>
        </authorList>
    </citation>
    <scope>IDENTIFICATION</scope>
    <source>
        <strain evidence="1">PS312</strain>
    </source>
</reference>
<dbReference type="Proteomes" id="UP000005239">
    <property type="component" value="Unassembled WGS sequence"/>
</dbReference>
<dbReference type="AlphaFoldDB" id="A0A2A6BRM6"/>
<accession>A0A8R1YHI2</accession>
<reference evidence="2" key="1">
    <citation type="journal article" date="2008" name="Nat. Genet.">
        <title>The Pristionchus pacificus genome provides a unique perspective on nematode lifestyle and parasitism.</title>
        <authorList>
            <person name="Dieterich C."/>
            <person name="Clifton S.W."/>
            <person name="Schuster L.N."/>
            <person name="Chinwalla A."/>
            <person name="Delehaunty K."/>
            <person name="Dinkelacker I."/>
            <person name="Fulton L."/>
            <person name="Fulton R."/>
            <person name="Godfrey J."/>
            <person name="Minx P."/>
            <person name="Mitreva M."/>
            <person name="Roeseler W."/>
            <person name="Tian H."/>
            <person name="Witte H."/>
            <person name="Yang S.P."/>
            <person name="Wilson R.K."/>
            <person name="Sommer R.J."/>
        </authorList>
    </citation>
    <scope>NUCLEOTIDE SEQUENCE [LARGE SCALE GENOMIC DNA]</scope>
    <source>
        <strain evidence="2">PS312</strain>
    </source>
</reference>
<keyword evidence="2" id="KW-1185">Reference proteome</keyword>
<sequence>MSLDKDMRLKRMMVYRLEDQLRVIPQDDIHSQILASLSRCVQSLLAPKTEKGHDGSGDASSINPFCTLDELLVEADRSKDAPSKEKLLVLLADALSVVFSTFEDLKPGPVSRRYIDSVVEEEIAIAERAKQAFDALSGLLHFHSQCNMMFSD</sequence>
<evidence type="ECO:0000313" key="2">
    <source>
        <dbReference type="Proteomes" id="UP000005239"/>
    </source>
</evidence>
<evidence type="ECO:0000313" key="1">
    <source>
        <dbReference type="EnsemblMetazoa" id="PPA16996.1"/>
    </source>
</evidence>
<accession>A0A2A6BRM6</accession>
<gene>
    <name evidence="1" type="primary">WBGene00106550</name>
</gene>
<organism evidence="1 2">
    <name type="scientific">Pristionchus pacificus</name>
    <name type="common">Parasitic nematode worm</name>
    <dbReference type="NCBI Taxonomy" id="54126"/>
    <lineage>
        <taxon>Eukaryota</taxon>
        <taxon>Metazoa</taxon>
        <taxon>Ecdysozoa</taxon>
        <taxon>Nematoda</taxon>
        <taxon>Chromadorea</taxon>
        <taxon>Rhabditida</taxon>
        <taxon>Rhabditina</taxon>
        <taxon>Diplogasteromorpha</taxon>
        <taxon>Diplogasteroidea</taxon>
        <taxon>Neodiplogasteridae</taxon>
        <taxon>Pristionchus</taxon>
    </lineage>
</organism>
<proteinExistence type="predicted"/>
<protein>
    <submittedName>
        <fullName evidence="1">Uncharacterized protein</fullName>
    </submittedName>
</protein>
<name>A0A2A6BRM6_PRIPA</name>